<protein>
    <recommendedName>
        <fullName evidence="1">PPM-type phosphatase domain-containing protein</fullName>
    </recommendedName>
</protein>
<dbReference type="PANTHER" id="PTHR13832:SF667">
    <property type="entry name" value="PROTEIN PHOSPHATASE 2C 14-RELATED"/>
    <property type="match status" value="1"/>
</dbReference>
<proteinExistence type="predicted"/>
<evidence type="ECO:0000259" key="1">
    <source>
        <dbReference type="PROSITE" id="PS51746"/>
    </source>
</evidence>
<dbReference type="Proteomes" id="UP000467841">
    <property type="component" value="Unassembled WGS sequence"/>
</dbReference>
<dbReference type="OrthoDB" id="10264738at2759"/>
<feature type="domain" description="PPM-type phosphatase" evidence="1">
    <location>
        <begin position="1"/>
        <end position="97"/>
    </location>
</feature>
<gene>
    <name evidence="2" type="ORF">MERR_LOCUS29449</name>
</gene>
<name>A0A6D2JQY8_9BRAS</name>
<dbReference type="PANTHER" id="PTHR13832">
    <property type="entry name" value="PROTEIN PHOSPHATASE 2C"/>
    <property type="match status" value="1"/>
</dbReference>
<keyword evidence="3" id="KW-1185">Reference proteome</keyword>
<dbReference type="Gene3D" id="3.60.40.10">
    <property type="entry name" value="PPM-type phosphatase domain"/>
    <property type="match status" value="2"/>
</dbReference>
<sequence length="97" mass="10597">MIVSNLGNCRALLCTREGVDKALTSDHKAERIENQIIRGGYVAETRILELEEDMEFLALASDGLWDVVSNQEAVDTMLSVLAQAKTPKTFNIVSAAS</sequence>
<accession>A0A6D2JQY8</accession>
<dbReference type="SUPFAM" id="SSF81606">
    <property type="entry name" value="PP2C-like"/>
    <property type="match status" value="1"/>
</dbReference>
<dbReference type="InterPro" id="IPR015655">
    <property type="entry name" value="PP2C"/>
</dbReference>
<organism evidence="2 3">
    <name type="scientific">Microthlaspi erraticum</name>
    <dbReference type="NCBI Taxonomy" id="1685480"/>
    <lineage>
        <taxon>Eukaryota</taxon>
        <taxon>Viridiplantae</taxon>
        <taxon>Streptophyta</taxon>
        <taxon>Embryophyta</taxon>
        <taxon>Tracheophyta</taxon>
        <taxon>Spermatophyta</taxon>
        <taxon>Magnoliopsida</taxon>
        <taxon>eudicotyledons</taxon>
        <taxon>Gunneridae</taxon>
        <taxon>Pentapetalae</taxon>
        <taxon>rosids</taxon>
        <taxon>malvids</taxon>
        <taxon>Brassicales</taxon>
        <taxon>Brassicaceae</taxon>
        <taxon>Coluteocarpeae</taxon>
        <taxon>Microthlaspi</taxon>
    </lineage>
</organism>
<evidence type="ECO:0000313" key="2">
    <source>
        <dbReference type="EMBL" id="CAA7042214.1"/>
    </source>
</evidence>
<dbReference type="InterPro" id="IPR001932">
    <property type="entry name" value="PPM-type_phosphatase-like_dom"/>
</dbReference>
<dbReference type="Pfam" id="PF00481">
    <property type="entry name" value="PP2C"/>
    <property type="match status" value="2"/>
</dbReference>
<evidence type="ECO:0000313" key="3">
    <source>
        <dbReference type="Proteomes" id="UP000467841"/>
    </source>
</evidence>
<reference evidence="2" key="1">
    <citation type="submission" date="2020-01" db="EMBL/GenBank/DDBJ databases">
        <authorList>
            <person name="Mishra B."/>
        </authorList>
    </citation>
    <scope>NUCLEOTIDE SEQUENCE [LARGE SCALE GENOMIC DNA]</scope>
</reference>
<dbReference type="AlphaFoldDB" id="A0A6D2JQY8"/>
<dbReference type="GO" id="GO:0004722">
    <property type="term" value="F:protein serine/threonine phosphatase activity"/>
    <property type="evidence" value="ECO:0007669"/>
    <property type="project" value="InterPro"/>
</dbReference>
<dbReference type="EMBL" id="CACVBM020001262">
    <property type="protein sequence ID" value="CAA7042214.1"/>
    <property type="molecule type" value="Genomic_DNA"/>
</dbReference>
<comment type="caution">
    <text evidence="2">The sequence shown here is derived from an EMBL/GenBank/DDBJ whole genome shotgun (WGS) entry which is preliminary data.</text>
</comment>
<dbReference type="PROSITE" id="PS51746">
    <property type="entry name" value="PPM_2"/>
    <property type="match status" value="1"/>
</dbReference>
<dbReference type="InterPro" id="IPR036457">
    <property type="entry name" value="PPM-type-like_dom_sf"/>
</dbReference>